<dbReference type="Proteomes" id="UP000800200">
    <property type="component" value="Unassembled WGS sequence"/>
</dbReference>
<evidence type="ECO:0000313" key="1">
    <source>
        <dbReference type="EMBL" id="KAF2174712.1"/>
    </source>
</evidence>
<protein>
    <submittedName>
        <fullName evidence="1">Uncharacterized protein</fullName>
    </submittedName>
</protein>
<keyword evidence="2" id="KW-1185">Reference proteome</keyword>
<evidence type="ECO:0000313" key="2">
    <source>
        <dbReference type="Proteomes" id="UP000800200"/>
    </source>
</evidence>
<name>A0A6A6D8W0_9PEZI</name>
<organism evidence="1 2">
    <name type="scientific">Zopfia rhizophila CBS 207.26</name>
    <dbReference type="NCBI Taxonomy" id="1314779"/>
    <lineage>
        <taxon>Eukaryota</taxon>
        <taxon>Fungi</taxon>
        <taxon>Dikarya</taxon>
        <taxon>Ascomycota</taxon>
        <taxon>Pezizomycotina</taxon>
        <taxon>Dothideomycetes</taxon>
        <taxon>Dothideomycetes incertae sedis</taxon>
        <taxon>Zopfiaceae</taxon>
        <taxon>Zopfia</taxon>
    </lineage>
</organism>
<proteinExistence type="predicted"/>
<accession>A0A6A6D8W0</accession>
<dbReference type="AlphaFoldDB" id="A0A6A6D8W0"/>
<reference evidence="1" key="1">
    <citation type="journal article" date="2020" name="Stud. Mycol.">
        <title>101 Dothideomycetes genomes: a test case for predicting lifestyles and emergence of pathogens.</title>
        <authorList>
            <person name="Haridas S."/>
            <person name="Albert R."/>
            <person name="Binder M."/>
            <person name="Bloem J."/>
            <person name="Labutti K."/>
            <person name="Salamov A."/>
            <person name="Andreopoulos B."/>
            <person name="Baker S."/>
            <person name="Barry K."/>
            <person name="Bills G."/>
            <person name="Bluhm B."/>
            <person name="Cannon C."/>
            <person name="Castanera R."/>
            <person name="Culley D."/>
            <person name="Daum C."/>
            <person name="Ezra D."/>
            <person name="Gonzalez J."/>
            <person name="Henrissat B."/>
            <person name="Kuo A."/>
            <person name="Liang C."/>
            <person name="Lipzen A."/>
            <person name="Lutzoni F."/>
            <person name="Magnuson J."/>
            <person name="Mondo S."/>
            <person name="Nolan M."/>
            <person name="Ohm R."/>
            <person name="Pangilinan J."/>
            <person name="Park H.-J."/>
            <person name="Ramirez L."/>
            <person name="Alfaro M."/>
            <person name="Sun H."/>
            <person name="Tritt A."/>
            <person name="Yoshinaga Y."/>
            <person name="Zwiers L.-H."/>
            <person name="Turgeon B."/>
            <person name="Goodwin S."/>
            <person name="Spatafora J."/>
            <person name="Crous P."/>
            <person name="Grigoriev I."/>
        </authorList>
    </citation>
    <scope>NUCLEOTIDE SEQUENCE</scope>
    <source>
        <strain evidence="1">CBS 207.26</strain>
    </source>
</reference>
<sequence>MLSTELWKRGDVQIVCGIPLVETIRELEEVVGYVGGEGMETLVGELGPFHSRIGYLALIIRNF</sequence>
<dbReference type="EMBL" id="ML994787">
    <property type="protein sequence ID" value="KAF2174712.1"/>
    <property type="molecule type" value="Genomic_DNA"/>
</dbReference>
<gene>
    <name evidence="1" type="ORF">K469DRAFT_704876</name>
</gene>